<keyword evidence="2" id="KW-1185">Reference proteome</keyword>
<protein>
    <submittedName>
        <fullName evidence="1">Uncharacterized protein</fullName>
    </submittedName>
</protein>
<dbReference type="OrthoDB" id="3796472at2759"/>
<organism evidence="1 2">
    <name type="scientific">Didymella heteroderae</name>
    <dbReference type="NCBI Taxonomy" id="1769908"/>
    <lineage>
        <taxon>Eukaryota</taxon>
        <taxon>Fungi</taxon>
        <taxon>Dikarya</taxon>
        <taxon>Ascomycota</taxon>
        <taxon>Pezizomycotina</taxon>
        <taxon>Dothideomycetes</taxon>
        <taxon>Pleosporomycetidae</taxon>
        <taxon>Pleosporales</taxon>
        <taxon>Pleosporineae</taxon>
        <taxon>Didymellaceae</taxon>
        <taxon>Didymella</taxon>
    </lineage>
</organism>
<sequence length="103" mass="12279">MRLPDQREVKPQRAVELTELLINHSVQGLNTLALLIRRWLRSLKMQEVQRPMGPLQNRDTQARYIQYIFRFVYYLMRFEADRIARLPSNGYDSSTTPHDDDTD</sequence>
<gene>
    <name evidence="1" type="ORF">E8E12_000798</name>
</gene>
<name>A0A9P4WFN9_9PLEO</name>
<dbReference type="Proteomes" id="UP000758155">
    <property type="component" value="Unassembled WGS sequence"/>
</dbReference>
<comment type="caution">
    <text evidence="1">The sequence shown here is derived from an EMBL/GenBank/DDBJ whole genome shotgun (WGS) entry which is preliminary data.</text>
</comment>
<accession>A0A9P4WFN9</accession>
<evidence type="ECO:0000313" key="2">
    <source>
        <dbReference type="Proteomes" id="UP000758155"/>
    </source>
</evidence>
<dbReference type="AlphaFoldDB" id="A0A9P4WFN9"/>
<proteinExistence type="predicted"/>
<reference evidence="1" key="1">
    <citation type="submission" date="2019-04" db="EMBL/GenBank/DDBJ databases">
        <title>Sequencing of skin fungus with MAO and IRED activity.</title>
        <authorList>
            <person name="Marsaioli A.J."/>
            <person name="Bonatto J.M.C."/>
            <person name="Reis Junior O."/>
        </authorList>
    </citation>
    <scope>NUCLEOTIDE SEQUENCE</scope>
    <source>
        <strain evidence="1">28M1</strain>
    </source>
</reference>
<dbReference type="EMBL" id="SWKV01000205">
    <property type="protein sequence ID" value="KAF3030364.1"/>
    <property type="molecule type" value="Genomic_DNA"/>
</dbReference>
<evidence type="ECO:0000313" key="1">
    <source>
        <dbReference type="EMBL" id="KAF3030364.1"/>
    </source>
</evidence>